<dbReference type="Pfam" id="PF03734">
    <property type="entry name" value="YkuD"/>
    <property type="match status" value="1"/>
</dbReference>
<accession>A0AA41Q1D4</accession>
<dbReference type="FunFam" id="2.40.440.10:FF:000005">
    <property type="entry name" value="L,D-transpeptidase 2"/>
    <property type="match status" value="1"/>
</dbReference>
<feature type="region of interest" description="Disordered" evidence="14">
    <location>
        <begin position="35"/>
        <end position="69"/>
    </location>
</feature>
<evidence type="ECO:0000256" key="12">
    <source>
        <dbReference type="ARBA" id="ARBA00060592"/>
    </source>
</evidence>
<evidence type="ECO:0000259" key="15">
    <source>
        <dbReference type="PROSITE" id="PS52029"/>
    </source>
</evidence>
<dbReference type="InterPro" id="IPR050979">
    <property type="entry name" value="LD-transpeptidase"/>
</dbReference>
<keyword evidence="17" id="KW-1185">Reference proteome</keyword>
<proteinExistence type="predicted"/>
<dbReference type="Proteomes" id="UP001165378">
    <property type="component" value="Unassembled WGS sequence"/>
</dbReference>
<evidence type="ECO:0000256" key="5">
    <source>
        <dbReference type="ARBA" id="ARBA00022960"/>
    </source>
</evidence>
<evidence type="ECO:0000256" key="1">
    <source>
        <dbReference type="ARBA" id="ARBA00004752"/>
    </source>
</evidence>
<dbReference type="GO" id="GO:0071972">
    <property type="term" value="F:peptidoglycan L,D-transpeptidase activity"/>
    <property type="evidence" value="ECO:0007669"/>
    <property type="project" value="TreeGrafter"/>
</dbReference>
<dbReference type="PROSITE" id="PS51257">
    <property type="entry name" value="PROKAR_LIPOPROTEIN"/>
    <property type="match status" value="1"/>
</dbReference>
<name>A0AA41Q1D4_9ACTN</name>
<dbReference type="Gene3D" id="2.60.40.3780">
    <property type="match status" value="1"/>
</dbReference>
<comment type="caution">
    <text evidence="16">The sequence shown here is derived from an EMBL/GenBank/DDBJ whole genome shotgun (WGS) entry which is preliminary data.</text>
</comment>
<keyword evidence="2" id="KW-1003">Cell membrane</keyword>
<dbReference type="InterPro" id="IPR005490">
    <property type="entry name" value="LD_TPept_cat_dom"/>
</dbReference>
<reference evidence="16" key="1">
    <citation type="submission" date="2022-01" db="EMBL/GenBank/DDBJ databases">
        <title>Genome-Based Taxonomic Classification of the Phylum Actinobacteria.</title>
        <authorList>
            <person name="Gao Y."/>
        </authorList>
    </citation>
    <scope>NUCLEOTIDE SEQUENCE</scope>
    <source>
        <strain evidence="16">KLBMP 8922</strain>
    </source>
</reference>
<keyword evidence="6 13" id="KW-0573">Peptidoglycan synthesis</keyword>
<keyword evidence="5 13" id="KW-0133">Cell shape</keyword>
<evidence type="ECO:0000256" key="10">
    <source>
        <dbReference type="ARBA" id="ARBA00023315"/>
    </source>
</evidence>
<keyword evidence="10" id="KW-0012">Acyltransferase</keyword>
<feature type="active site" description="Proton donor/acceptor" evidence="13">
    <location>
        <position position="349"/>
    </location>
</feature>
<dbReference type="Gene3D" id="2.60.40.3710">
    <property type="match status" value="1"/>
</dbReference>
<evidence type="ECO:0000313" key="16">
    <source>
        <dbReference type="EMBL" id="MCF2528654.1"/>
    </source>
</evidence>
<evidence type="ECO:0000313" key="17">
    <source>
        <dbReference type="Proteomes" id="UP001165378"/>
    </source>
</evidence>
<organism evidence="16 17">
    <name type="scientific">Yinghuangia soli</name>
    <dbReference type="NCBI Taxonomy" id="2908204"/>
    <lineage>
        <taxon>Bacteria</taxon>
        <taxon>Bacillati</taxon>
        <taxon>Actinomycetota</taxon>
        <taxon>Actinomycetes</taxon>
        <taxon>Kitasatosporales</taxon>
        <taxon>Streptomycetaceae</taxon>
        <taxon>Yinghuangia</taxon>
    </lineage>
</organism>
<dbReference type="Pfam" id="PF17964">
    <property type="entry name" value="Big_10"/>
    <property type="match status" value="1"/>
</dbReference>
<evidence type="ECO:0000256" key="8">
    <source>
        <dbReference type="ARBA" id="ARBA00023139"/>
    </source>
</evidence>
<evidence type="ECO:0000256" key="11">
    <source>
        <dbReference type="ARBA" id="ARBA00023316"/>
    </source>
</evidence>
<evidence type="ECO:0000256" key="7">
    <source>
        <dbReference type="ARBA" id="ARBA00023136"/>
    </source>
</evidence>
<dbReference type="EMBL" id="JAKFHA010000007">
    <property type="protein sequence ID" value="MCF2528654.1"/>
    <property type="molecule type" value="Genomic_DNA"/>
</dbReference>
<dbReference type="PANTHER" id="PTHR30582">
    <property type="entry name" value="L,D-TRANSPEPTIDASE"/>
    <property type="match status" value="1"/>
</dbReference>
<dbReference type="GO" id="GO:0071555">
    <property type="term" value="P:cell wall organization"/>
    <property type="evidence" value="ECO:0007669"/>
    <property type="project" value="UniProtKB-UniRule"/>
</dbReference>
<comment type="pathway">
    <text evidence="12">Glycan biosynthesis.</text>
</comment>
<keyword evidence="4" id="KW-0732">Signal</keyword>
<evidence type="ECO:0000256" key="14">
    <source>
        <dbReference type="SAM" id="MobiDB-lite"/>
    </source>
</evidence>
<dbReference type="InterPro" id="IPR038063">
    <property type="entry name" value="Transpep_catalytic_dom"/>
</dbReference>
<keyword evidence="9" id="KW-0449">Lipoprotein</keyword>
<dbReference type="AlphaFoldDB" id="A0AA41Q1D4"/>
<keyword evidence="11 13" id="KW-0961">Cell wall biogenesis/degradation</keyword>
<dbReference type="Gene3D" id="2.40.440.10">
    <property type="entry name" value="L,D-transpeptidase catalytic domain-like"/>
    <property type="match status" value="1"/>
</dbReference>
<feature type="domain" description="L,D-TPase catalytic" evidence="15">
    <location>
        <begin position="268"/>
        <end position="393"/>
    </location>
</feature>
<keyword evidence="7" id="KW-0472">Membrane</keyword>
<feature type="active site" description="Nucleophile" evidence="13">
    <location>
        <position position="368"/>
    </location>
</feature>
<dbReference type="GO" id="GO:0016746">
    <property type="term" value="F:acyltransferase activity"/>
    <property type="evidence" value="ECO:0007669"/>
    <property type="project" value="UniProtKB-KW"/>
</dbReference>
<evidence type="ECO:0000256" key="6">
    <source>
        <dbReference type="ARBA" id="ARBA00022984"/>
    </source>
</evidence>
<evidence type="ECO:0000256" key="9">
    <source>
        <dbReference type="ARBA" id="ARBA00023288"/>
    </source>
</evidence>
<evidence type="ECO:0000256" key="13">
    <source>
        <dbReference type="PROSITE-ProRule" id="PRU01373"/>
    </source>
</evidence>
<evidence type="ECO:0000256" key="2">
    <source>
        <dbReference type="ARBA" id="ARBA00022475"/>
    </source>
</evidence>
<dbReference type="GO" id="GO:0005576">
    <property type="term" value="C:extracellular region"/>
    <property type="evidence" value="ECO:0007669"/>
    <property type="project" value="TreeGrafter"/>
</dbReference>
<gene>
    <name evidence="16" type="ORF">LZ495_15710</name>
</gene>
<dbReference type="PANTHER" id="PTHR30582:SF2">
    <property type="entry name" value="L,D-TRANSPEPTIDASE YCIB-RELATED"/>
    <property type="match status" value="1"/>
</dbReference>
<dbReference type="GO" id="GO:0018104">
    <property type="term" value="P:peptidoglycan-protein cross-linking"/>
    <property type="evidence" value="ECO:0007669"/>
    <property type="project" value="TreeGrafter"/>
</dbReference>
<dbReference type="CDD" id="cd13432">
    <property type="entry name" value="LDT_IgD_like_2"/>
    <property type="match status" value="1"/>
</dbReference>
<feature type="compositionally biased region" description="Gly residues" evidence="14">
    <location>
        <begin position="35"/>
        <end position="62"/>
    </location>
</feature>
<dbReference type="RefSeq" id="WP_235052808.1">
    <property type="nucleotide sequence ID" value="NZ_JAKFHA010000007.1"/>
</dbReference>
<comment type="pathway">
    <text evidence="1 13">Cell wall biogenesis; peptidoglycan biosynthesis.</text>
</comment>
<dbReference type="PROSITE" id="PS52029">
    <property type="entry name" value="LD_TPASE"/>
    <property type="match status" value="1"/>
</dbReference>
<sequence>MSRVPQSRPAPHWRRIAALILGALLLVSACSGGGKKSGSGGSSGGSSSGSSAGGGTGGGTGGSSAPAAADPAQVTITPVDNAVGVDVTGNVTIAVGAEDKLGTVKVTNARNENVDGALDADGKTWKPKVPFTFGSKYTVTAIATNKEGKETTAKASFTTVTNDKKVTANFTPENGSTVGVGQPVSVTFTAPVKNRAEVEKALTVTASPAVEGSWHWFGNQRVDYRPKDYWATGTTVKVDLNLRGIDAGNGAKFEQFKSFEFKISSSKTVSVVDVDTKTMKVYKNDALVKTIPVTTGELPKYATWGGKMVVQEKYTKTRMNSQTVGYGAEYDIDDVPWAVRITTSGTFVHGNYWAAPSVFGSQNTSHGCVSMTPDNAKWFYDNAAMPGDVVEVKNAKERTVSADNGYGDWNLTWEAWVAGSAAKG</sequence>
<dbReference type="InterPro" id="IPR041280">
    <property type="entry name" value="Big_10"/>
</dbReference>
<keyword evidence="3" id="KW-0808">Transferase</keyword>
<evidence type="ECO:0000256" key="3">
    <source>
        <dbReference type="ARBA" id="ARBA00022679"/>
    </source>
</evidence>
<keyword evidence="8" id="KW-0564">Palmitate</keyword>
<dbReference type="GO" id="GO:0008360">
    <property type="term" value="P:regulation of cell shape"/>
    <property type="evidence" value="ECO:0007669"/>
    <property type="project" value="UniProtKB-UniRule"/>
</dbReference>
<protein>
    <submittedName>
        <fullName evidence="16">Ig-like domain-containing protein</fullName>
    </submittedName>
</protein>
<dbReference type="SUPFAM" id="SSF141523">
    <property type="entry name" value="L,D-transpeptidase catalytic domain-like"/>
    <property type="match status" value="1"/>
</dbReference>
<dbReference type="CDD" id="cd16913">
    <property type="entry name" value="YkuD_like"/>
    <property type="match status" value="1"/>
</dbReference>
<evidence type="ECO:0000256" key="4">
    <source>
        <dbReference type="ARBA" id="ARBA00022729"/>
    </source>
</evidence>